<dbReference type="RefSeq" id="WP_380314714.1">
    <property type="nucleotide sequence ID" value="NZ_JBHYPW010000001.1"/>
</dbReference>
<dbReference type="InterPro" id="IPR029058">
    <property type="entry name" value="AB_hydrolase_fold"/>
</dbReference>
<dbReference type="EC" id="3.4.-.-" evidence="2"/>
<keyword evidence="1" id="KW-0732">Signal</keyword>
<feature type="signal peptide" evidence="1">
    <location>
        <begin position="1"/>
        <end position="19"/>
    </location>
</feature>
<name>A0ABW6GRS0_9ACTN</name>
<dbReference type="GO" id="GO:0016787">
    <property type="term" value="F:hydrolase activity"/>
    <property type="evidence" value="ECO:0007669"/>
    <property type="project" value="UniProtKB-KW"/>
</dbReference>
<evidence type="ECO:0000313" key="3">
    <source>
        <dbReference type="Proteomes" id="UP001599542"/>
    </source>
</evidence>
<comment type="caution">
    <text evidence="2">The sequence shown here is derived from an EMBL/GenBank/DDBJ whole genome shotgun (WGS) entry which is preliminary data.</text>
</comment>
<evidence type="ECO:0000256" key="1">
    <source>
        <dbReference type="SAM" id="SignalP"/>
    </source>
</evidence>
<sequence>MKRSALPAIGLTAAALLLAATGCGSDPASGTSAGTAAAAAAEDFGCLTPEQAAAGSVRLAVPGGEVGAYYRDSDAGKATVGLVLAPQAGGSLCDWQPHYAEFTAAGYAVVGWMVSGGGPGDVRAAMALLKSKGVTSVALIGASKGASAALETAADPAGAPLPVKAVVSLSSPDGYPGESNAAKAVLAGTVPTLFAAEEGDGRFPETARQLHDTAVTPVKQLKLYPGGNHGAALLADGALPDVRAFLAAHAPARG</sequence>
<dbReference type="PROSITE" id="PS51257">
    <property type="entry name" value="PROKAR_LIPOPROTEIN"/>
    <property type="match status" value="1"/>
</dbReference>
<dbReference type="Gene3D" id="3.40.50.1820">
    <property type="entry name" value="alpha/beta hydrolase"/>
    <property type="match status" value="1"/>
</dbReference>
<accession>A0ABW6GRS0</accession>
<organism evidence="2 3">
    <name type="scientific">Kitasatospora phosalacinea</name>
    <dbReference type="NCBI Taxonomy" id="2065"/>
    <lineage>
        <taxon>Bacteria</taxon>
        <taxon>Bacillati</taxon>
        <taxon>Actinomycetota</taxon>
        <taxon>Actinomycetes</taxon>
        <taxon>Kitasatosporales</taxon>
        <taxon>Streptomycetaceae</taxon>
        <taxon>Kitasatospora</taxon>
    </lineage>
</organism>
<reference evidence="2 3" key="1">
    <citation type="submission" date="2024-09" db="EMBL/GenBank/DDBJ databases">
        <title>The Natural Products Discovery Center: Release of the First 8490 Sequenced Strains for Exploring Actinobacteria Biosynthetic Diversity.</title>
        <authorList>
            <person name="Kalkreuter E."/>
            <person name="Kautsar S.A."/>
            <person name="Yang D."/>
            <person name="Bader C.D."/>
            <person name="Teijaro C.N."/>
            <person name="Fluegel L."/>
            <person name="Davis C.M."/>
            <person name="Simpson J.R."/>
            <person name="Lauterbach L."/>
            <person name="Steele A.D."/>
            <person name="Gui C."/>
            <person name="Meng S."/>
            <person name="Li G."/>
            <person name="Viehrig K."/>
            <person name="Ye F."/>
            <person name="Su P."/>
            <person name="Kiefer A.F."/>
            <person name="Nichols A."/>
            <person name="Cepeda A.J."/>
            <person name="Yan W."/>
            <person name="Fan B."/>
            <person name="Jiang Y."/>
            <person name="Adhikari A."/>
            <person name="Zheng C.-J."/>
            <person name="Schuster L."/>
            <person name="Cowan T.M."/>
            <person name="Smanski M.J."/>
            <person name="Chevrette M.G."/>
            <person name="De Carvalho L.P.S."/>
            <person name="Shen B."/>
        </authorList>
    </citation>
    <scope>NUCLEOTIDE SEQUENCE [LARGE SCALE GENOMIC DNA]</scope>
    <source>
        <strain evidence="2 3">NPDC058753</strain>
    </source>
</reference>
<evidence type="ECO:0000313" key="2">
    <source>
        <dbReference type="EMBL" id="MFE1355400.1"/>
    </source>
</evidence>
<gene>
    <name evidence="2" type="ORF">ACFW6T_25755</name>
</gene>
<keyword evidence="2" id="KW-0378">Hydrolase</keyword>
<dbReference type="EMBL" id="JBHYPX010000059">
    <property type="protein sequence ID" value="MFE1355400.1"/>
    <property type="molecule type" value="Genomic_DNA"/>
</dbReference>
<dbReference type="SUPFAM" id="SSF53474">
    <property type="entry name" value="alpha/beta-Hydrolases"/>
    <property type="match status" value="1"/>
</dbReference>
<dbReference type="Proteomes" id="UP001599542">
    <property type="component" value="Unassembled WGS sequence"/>
</dbReference>
<keyword evidence="3" id="KW-1185">Reference proteome</keyword>
<feature type="chain" id="PRO_5047306302" evidence="1">
    <location>
        <begin position="20"/>
        <end position="254"/>
    </location>
</feature>
<proteinExistence type="predicted"/>
<protein>
    <submittedName>
        <fullName evidence="2">Alpha/beta hydrolase family protein</fullName>
        <ecNumber evidence="2">3.4.-.-</ecNumber>
    </submittedName>
</protein>